<dbReference type="AlphaFoldDB" id="A0A2S4MDR0"/>
<keyword evidence="4" id="KW-1185">Reference proteome</keyword>
<evidence type="ECO:0000256" key="2">
    <source>
        <dbReference type="SAM" id="Phobius"/>
    </source>
</evidence>
<keyword evidence="2" id="KW-0472">Membrane</keyword>
<dbReference type="RefSeq" id="WP_103704420.1">
    <property type="nucleotide sequence ID" value="NZ_PQGA01000004.1"/>
</dbReference>
<evidence type="ECO:0000256" key="1">
    <source>
        <dbReference type="SAM" id="MobiDB-lite"/>
    </source>
</evidence>
<accession>A0A2S4MDR0</accession>
<sequence>MSQQKQANPTASAHTRAGARGARAIRWTLRAARNVFAVLGVVFVYLLVLGYQQYTDRLAAGDTSCALTRCL</sequence>
<evidence type="ECO:0000313" key="4">
    <source>
        <dbReference type="Proteomes" id="UP000237381"/>
    </source>
</evidence>
<feature type="transmembrane region" description="Helical" evidence="2">
    <location>
        <begin position="35"/>
        <end position="54"/>
    </location>
</feature>
<protein>
    <submittedName>
        <fullName evidence="3">Uncharacterized protein</fullName>
    </submittedName>
</protein>
<reference evidence="3 4" key="1">
    <citation type="submission" date="2018-01" db="EMBL/GenBank/DDBJ databases">
        <title>Genomic Encyclopedia of Type Strains, Phase III (KMG-III): the genomes of soil and plant-associated and newly described type strains.</title>
        <authorList>
            <person name="Whitman W."/>
        </authorList>
    </citation>
    <scope>NUCLEOTIDE SEQUENCE [LARGE SCALE GENOMIC DNA]</scope>
    <source>
        <strain evidence="3 4">JCM 18070</strain>
    </source>
</reference>
<keyword evidence="2" id="KW-0812">Transmembrane</keyword>
<gene>
    <name evidence="3" type="ORF">B0G62_10488</name>
</gene>
<feature type="region of interest" description="Disordered" evidence="1">
    <location>
        <begin position="1"/>
        <end position="20"/>
    </location>
</feature>
<name>A0A2S4MDR0_9BURK</name>
<comment type="caution">
    <text evidence="3">The sequence shown here is derived from an EMBL/GenBank/DDBJ whole genome shotgun (WGS) entry which is preliminary data.</text>
</comment>
<dbReference type="Proteomes" id="UP000237381">
    <property type="component" value="Unassembled WGS sequence"/>
</dbReference>
<keyword evidence="2" id="KW-1133">Transmembrane helix</keyword>
<evidence type="ECO:0000313" key="3">
    <source>
        <dbReference type="EMBL" id="POR52791.1"/>
    </source>
</evidence>
<feature type="compositionally biased region" description="Polar residues" evidence="1">
    <location>
        <begin position="1"/>
        <end position="13"/>
    </location>
</feature>
<organism evidence="3 4">
    <name type="scientific">Paraburkholderia eburnea</name>
    <dbReference type="NCBI Taxonomy" id="1189126"/>
    <lineage>
        <taxon>Bacteria</taxon>
        <taxon>Pseudomonadati</taxon>
        <taxon>Pseudomonadota</taxon>
        <taxon>Betaproteobacteria</taxon>
        <taxon>Burkholderiales</taxon>
        <taxon>Burkholderiaceae</taxon>
        <taxon>Paraburkholderia</taxon>
    </lineage>
</organism>
<proteinExistence type="predicted"/>
<dbReference type="EMBL" id="PQGA01000004">
    <property type="protein sequence ID" value="POR52791.1"/>
    <property type="molecule type" value="Genomic_DNA"/>
</dbReference>